<dbReference type="GO" id="GO:0005739">
    <property type="term" value="C:mitochondrion"/>
    <property type="evidence" value="ECO:0007669"/>
    <property type="project" value="TreeGrafter"/>
</dbReference>
<evidence type="ECO:0000256" key="3">
    <source>
        <dbReference type="ARBA" id="ARBA00022946"/>
    </source>
</evidence>
<dbReference type="NCBIfam" id="TIGR00756">
    <property type="entry name" value="PPR"/>
    <property type="match status" value="1"/>
</dbReference>
<evidence type="ECO:0000256" key="2">
    <source>
        <dbReference type="ARBA" id="ARBA00022737"/>
    </source>
</evidence>
<dbReference type="EMBL" id="JAMRDG010000001">
    <property type="protein sequence ID" value="KAJ3706968.1"/>
    <property type="molecule type" value="Genomic_DNA"/>
</dbReference>
<keyword evidence="6" id="KW-1185">Reference proteome</keyword>
<feature type="repeat" description="PPR" evidence="4">
    <location>
        <begin position="173"/>
        <end position="207"/>
    </location>
</feature>
<protein>
    <recommendedName>
        <fullName evidence="7">Pentatricopeptide repeat-containing protein</fullName>
    </recommendedName>
</protein>
<reference evidence="5 6" key="1">
    <citation type="journal article" date="2022" name="Cell">
        <title>Repeat-based holocentromeres influence genome architecture and karyotype evolution.</title>
        <authorList>
            <person name="Hofstatter P.G."/>
            <person name="Thangavel G."/>
            <person name="Lux T."/>
            <person name="Neumann P."/>
            <person name="Vondrak T."/>
            <person name="Novak P."/>
            <person name="Zhang M."/>
            <person name="Costa L."/>
            <person name="Castellani M."/>
            <person name="Scott A."/>
            <person name="Toegelov H."/>
            <person name="Fuchs J."/>
            <person name="Mata-Sucre Y."/>
            <person name="Dias Y."/>
            <person name="Vanzela A.L.L."/>
            <person name="Huettel B."/>
            <person name="Almeida C.C.S."/>
            <person name="Simkova H."/>
            <person name="Souza G."/>
            <person name="Pedrosa-Harand A."/>
            <person name="Macas J."/>
            <person name="Mayer K.F.X."/>
            <person name="Houben A."/>
            <person name="Marques A."/>
        </authorList>
    </citation>
    <scope>NUCLEOTIDE SEQUENCE [LARGE SCALE GENOMIC DNA]</scope>
    <source>
        <strain evidence="5">RhyTen1mFocal</strain>
    </source>
</reference>
<feature type="repeat" description="PPR" evidence="4">
    <location>
        <begin position="383"/>
        <end position="417"/>
    </location>
</feature>
<dbReference type="PANTHER" id="PTHR45717:SF3">
    <property type="entry name" value="OS04G0544400 PROTEIN"/>
    <property type="match status" value="1"/>
</dbReference>
<keyword evidence="2" id="KW-0677">Repeat</keyword>
<dbReference type="Gene3D" id="1.25.40.10">
    <property type="entry name" value="Tetratricopeptide repeat domain"/>
    <property type="match status" value="2"/>
</dbReference>
<evidence type="ECO:0000313" key="5">
    <source>
        <dbReference type="EMBL" id="KAJ3706968.1"/>
    </source>
</evidence>
<proteinExistence type="inferred from homology"/>
<evidence type="ECO:0008006" key="7">
    <source>
        <dbReference type="Google" id="ProtNLM"/>
    </source>
</evidence>
<dbReference type="Pfam" id="PF13041">
    <property type="entry name" value="PPR_2"/>
    <property type="match status" value="1"/>
</dbReference>
<dbReference type="PANTHER" id="PTHR45717">
    <property type="entry name" value="OS12G0527900 PROTEIN"/>
    <property type="match status" value="1"/>
</dbReference>
<accession>A0AAD5ZZR6</accession>
<name>A0AAD5ZZR6_9POAL</name>
<dbReference type="InterPro" id="IPR002885">
    <property type="entry name" value="PPR_rpt"/>
</dbReference>
<dbReference type="InterPro" id="IPR011990">
    <property type="entry name" value="TPR-like_helical_dom_sf"/>
</dbReference>
<dbReference type="AlphaFoldDB" id="A0AAD5ZZR6"/>
<dbReference type="GO" id="GO:0003729">
    <property type="term" value="F:mRNA binding"/>
    <property type="evidence" value="ECO:0007669"/>
    <property type="project" value="UniProtKB-ARBA"/>
</dbReference>
<gene>
    <name evidence="5" type="ORF">LUZ61_010673</name>
</gene>
<dbReference type="Proteomes" id="UP001210211">
    <property type="component" value="Unassembled WGS sequence"/>
</dbReference>
<organism evidence="5 6">
    <name type="scientific">Rhynchospora tenuis</name>
    <dbReference type="NCBI Taxonomy" id="198213"/>
    <lineage>
        <taxon>Eukaryota</taxon>
        <taxon>Viridiplantae</taxon>
        <taxon>Streptophyta</taxon>
        <taxon>Embryophyta</taxon>
        <taxon>Tracheophyta</taxon>
        <taxon>Spermatophyta</taxon>
        <taxon>Magnoliopsida</taxon>
        <taxon>Liliopsida</taxon>
        <taxon>Poales</taxon>
        <taxon>Cyperaceae</taxon>
        <taxon>Cyperoideae</taxon>
        <taxon>Rhynchosporeae</taxon>
        <taxon>Rhynchospora</taxon>
    </lineage>
</organism>
<sequence>MLLRSPLPSSPPFISASTSKPRAPCLYLFLHHSISRPKEVKREKPTIVSAKISQVHSYGTVDFENKQNIHWNNLYRRILASKGEDTSVSSVLETWDSEEQRLSRWILSRVAKELRKFGHFMEALEIYLWKEAQGDRFFLSSSDLAIQLDLVGKLWGPESAEQQFSNLSDSFKDKRTYCSLLNVYAQYKLKEKAQSTFDLMCEKGYVVEALSYNVLMSLYLDIGEHGNVVKLLREMKEKNIALDTYSYNIWISNAAALQDLDEMENVTKVMEFNNVNANWSIYTTLASKYIKLGLLEKAEACAREAETRITGRGRKPFLFIISLYGNIGKREELYRIWNWYKSSFNSPLNTGYITMLQALVKIGDGDGLESLYEEWGRSGSSLDPKVSQVLVGWYCSNGLSDKARETLDQLVQRGGKPNANLWGTLAEGYMKENRLSEALSCLEKAVLCGGRVGRRTSNFKWRPRPSLVQGLLENCKQRAQTDVADQVIAILKREGWDEIEPYKGFLEQFSLVGSD</sequence>
<keyword evidence="3" id="KW-0809">Transit peptide</keyword>
<feature type="repeat" description="PPR" evidence="4">
    <location>
        <begin position="208"/>
        <end position="242"/>
    </location>
</feature>
<comment type="caution">
    <text evidence="5">The sequence shown here is derived from an EMBL/GenBank/DDBJ whole genome shotgun (WGS) entry which is preliminary data.</text>
</comment>
<comment type="similarity">
    <text evidence="1">Belongs to the PPR family. P subfamily.</text>
</comment>
<dbReference type="SUPFAM" id="SSF48452">
    <property type="entry name" value="TPR-like"/>
    <property type="match status" value="1"/>
</dbReference>
<evidence type="ECO:0000256" key="4">
    <source>
        <dbReference type="PROSITE-ProRule" id="PRU00708"/>
    </source>
</evidence>
<evidence type="ECO:0000256" key="1">
    <source>
        <dbReference type="ARBA" id="ARBA00007626"/>
    </source>
</evidence>
<evidence type="ECO:0000313" key="6">
    <source>
        <dbReference type="Proteomes" id="UP001210211"/>
    </source>
</evidence>
<dbReference type="PROSITE" id="PS51375">
    <property type="entry name" value="PPR"/>
    <property type="match status" value="3"/>
</dbReference>
<dbReference type="Pfam" id="PF01535">
    <property type="entry name" value="PPR"/>
    <property type="match status" value="4"/>
</dbReference>